<dbReference type="PRINTS" id="PR01438">
    <property type="entry name" value="UNVRSLSTRESS"/>
</dbReference>
<accession>A0A430ANT7</accession>
<name>A0A430ANT7_9ENTE</name>
<dbReference type="SUPFAM" id="SSF52402">
    <property type="entry name" value="Adenine nucleotide alpha hydrolases-like"/>
    <property type="match status" value="1"/>
</dbReference>
<dbReference type="OrthoDB" id="9789668at2"/>
<dbReference type="RefSeq" id="WP_126809808.1">
    <property type="nucleotide sequence ID" value="NZ_NGKA01000020.1"/>
</dbReference>
<dbReference type="EMBL" id="NGKA01000020">
    <property type="protein sequence ID" value="RSU09557.1"/>
    <property type="molecule type" value="Genomic_DNA"/>
</dbReference>
<dbReference type="Proteomes" id="UP000287605">
    <property type="component" value="Unassembled WGS sequence"/>
</dbReference>
<comment type="caution">
    <text evidence="4">The sequence shown here is derived from an EMBL/GenBank/DDBJ whole genome shotgun (WGS) entry which is preliminary data.</text>
</comment>
<evidence type="ECO:0000313" key="5">
    <source>
        <dbReference type="Proteomes" id="UP000287605"/>
    </source>
</evidence>
<comment type="similarity">
    <text evidence="1 2">Belongs to the universal stress protein A family.</text>
</comment>
<keyword evidence="5" id="KW-1185">Reference proteome</keyword>
<gene>
    <name evidence="4" type="ORF">CBF29_11165</name>
</gene>
<dbReference type="InterPro" id="IPR006016">
    <property type="entry name" value="UspA"/>
</dbReference>
<dbReference type="PANTHER" id="PTHR46268">
    <property type="entry name" value="STRESS RESPONSE PROTEIN NHAX"/>
    <property type="match status" value="1"/>
</dbReference>
<dbReference type="PIRSF" id="PIRSF006276">
    <property type="entry name" value="UspA"/>
    <property type="match status" value="1"/>
</dbReference>
<evidence type="ECO:0000313" key="4">
    <source>
        <dbReference type="EMBL" id="RSU09557.1"/>
    </source>
</evidence>
<evidence type="ECO:0000256" key="2">
    <source>
        <dbReference type="PIRNR" id="PIRNR006276"/>
    </source>
</evidence>
<evidence type="ECO:0000259" key="3">
    <source>
        <dbReference type="Pfam" id="PF00582"/>
    </source>
</evidence>
<dbReference type="PANTHER" id="PTHR46268:SF6">
    <property type="entry name" value="UNIVERSAL STRESS PROTEIN UP12"/>
    <property type="match status" value="1"/>
</dbReference>
<dbReference type="GO" id="GO:0005737">
    <property type="term" value="C:cytoplasm"/>
    <property type="evidence" value="ECO:0007669"/>
    <property type="project" value="UniProtKB-SubCell"/>
</dbReference>
<dbReference type="Pfam" id="PF00582">
    <property type="entry name" value="Usp"/>
    <property type="match status" value="1"/>
</dbReference>
<organism evidence="4 5">
    <name type="scientific">Vagococcus elongatus</name>
    <dbReference type="NCBI Taxonomy" id="180344"/>
    <lineage>
        <taxon>Bacteria</taxon>
        <taxon>Bacillati</taxon>
        <taxon>Bacillota</taxon>
        <taxon>Bacilli</taxon>
        <taxon>Lactobacillales</taxon>
        <taxon>Enterococcaceae</taxon>
        <taxon>Vagococcus</taxon>
    </lineage>
</organism>
<sequence length="137" mass="15322">MKEAYQHILIAFDGSVQSEKALEHSLFLAELADGKVTIAQVLDPLIEYYPDDPKIIEEEQEAYSIIQQKIKGLPEEKIEIVVMRGNPKDKLVELAEKKKVDLVVMGATSKHGIKRVIIGSTTSHVINQCPCNVLVIR</sequence>
<dbReference type="InterPro" id="IPR014729">
    <property type="entry name" value="Rossmann-like_a/b/a_fold"/>
</dbReference>
<evidence type="ECO:0000256" key="1">
    <source>
        <dbReference type="ARBA" id="ARBA00008791"/>
    </source>
</evidence>
<proteinExistence type="inferred from homology"/>
<dbReference type="Gene3D" id="3.40.50.620">
    <property type="entry name" value="HUPs"/>
    <property type="match status" value="1"/>
</dbReference>
<protein>
    <recommendedName>
        <fullName evidence="2">Universal stress protein</fullName>
    </recommendedName>
</protein>
<keyword evidence="2" id="KW-0963">Cytoplasm</keyword>
<feature type="domain" description="UspA" evidence="3">
    <location>
        <begin position="5"/>
        <end position="137"/>
    </location>
</feature>
<reference evidence="4 5" key="1">
    <citation type="submission" date="2017-05" db="EMBL/GenBank/DDBJ databases">
        <title>Vagococcus spp. assemblies.</title>
        <authorList>
            <person name="Gulvik C.A."/>
        </authorList>
    </citation>
    <scope>NUCLEOTIDE SEQUENCE [LARGE SCALE GENOMIC DNA]</scope>
    <source>
        <strain evidence="4 5">CCUG 51432</strain>
    </source>
</reference>
<dbReference type="AlphaFoldDB" id="A0A430ANT7"/>
<dbReference type="CDD" id="cd00293">
    <property type="entry name" value="USP-like"/>
    <property type="match status" value="1"/>
</dbReference>
<comment type="subcellular location">
    <subcellularLocation>
        <location evidence="2">Cytoplasm</location>
    </subcellularLocation>
</comment>
<dbReference type="InterPro" id="IPR006015">
    <property type="entry name" value="Universal_stress_UspA"/>
</dbReference>